<evidence type="ECO:0000313" key="7">
    <source>
        <dbReference type="EMBL" id="KAF4401388.1"/>
    </source>
</evidence>
<dbReference type="NCBIfam" id="TIGR01557">
    <property type="entry name" value="myb_SHAQKYF"/>
    <property type="match status" value="1"/>
</dbReference>
<dbReference type="Pfam" id="PF00249">
    <property type="entry name" value="Myb_DNA-binding"/>
    <property type="match status" value="1"/>
</dbReference>
<feature type="domain" description="HTH myb-type" evidence="6">
    <location>
        <begin position="86"/>
        <end position="146"/>
    </location>
</feature>
<protein>
    <recommendedName>
        <fullName evidence="6">HTH myb-type domain-containing protein</fullName>
    </recommendedName>
</protein>
<keyword evidence="3" id="KW-0804">Transcription</keyword>
<name>A0A7J6I316_CANSA</name>
<feature type="region of interest" description="Disordered" evidence="5">
    <location>
        <begin position="331"/>
        <end position="351"/>
    </location>
</feature>
<feature type="region of interest" description="Disordered" evidence="5">
    <location>
        <begin position="404"/>
        <end position="439"/>
    </location>
</feature>
<evidence type="ECO:0000256" key="5">
    <source>
        <dbReference type="SAM" id="MobiDB-lite"/>
    </source>
</evidence>
<dbReference type="Gene3D" id="1.10.10.60">
    <property type="entry name" value="Homeodomain-like"/>
    <property type="match status" value="1"/>
</dbReference>
<dbReference type="GO" id="GO:0005634">
    <property type="term" value="C:nucleus"/>
    <property type="evidence" value="ECO:0007669"/>
    <property type="project" value="UniProtKB-SubCell"/>
</dbReference>
<organism evidence="7 8">
    <name type="scientific">Cannabis sativa</name>
    <name type="common">Hemp</name>
    <name type="synonym">Marijuana</name>
    <dbReference type="NCBI Taxonomy" id="3483"/>
    <lineage>
        <taxon>Eukaryota</taxon>
        <taxon>Viridiplantae</taxon>
        <taxon>Streptophyta</taxon>
        <taxon>Embryophyta</taxon>
        <taxon>Tracheophyta</taxon>
        <taxon>Spermatophyta</taxon>
        <taxon>Magnoliopsida</taxon>
        <taxon>eudicotyledons</taxon>
        <taxon>Gunneridae</taxon>
        <taxon>Pentapetalae</taxon>
        <taxon>rosids</taxon>
        <taxon>fabids</taxon>
        <taxon>Rosales</taxon>
        <taxon>Cannabaceae</taxon>
        <taxon>Cannabis</taxon>
    </lineage>
</organism>
<evidence type="ECO:0000259" key="6">
    <source>
        <dbReference type="PROSITE" id="PS51294"/>
    </source>
</evidence>
<dbReference type="InterPro" id="IPR006447">
    <property type="entry name" value="Myb_dom_plants"/>
</dbReference>
<gene>
    <name evidence="7" type="ORF">G4B88_001582</name>
</gene>
<reference evidence="7 8" key="1">
    <citation type="journal article" date="2020" name="bioRxiv">
        <title>Sequence and annotation of 42 cannabis genomes reveals extensive copy number variation in cannabinoid synthesis and pathogen resistance genes.</title>
        <authorList>
            <person name="Mckernan K.J."/>
            <person name="Helbert Y."/>
            <person name="Kane L.T."/>
            <person name="Ebling H."/>
            <person name="Zhang L."/>
            <person name="Liu B."/>
            <person name="Eaton Z."/>
            <person name="Mclaughlin S."/>
            <person name="Kingan S."/>
            <person name="Baybayan P."/>
            <person name="Concepcion G."/>
            <person name="Jordan M."/>
            <person name="Riva A."/>
            <person name="Barbazuk W."/>
            <person name="Harkins T."/>
        </authorList>
    </citation>
    <scope>NUCLEOTIDE SEQUENCE [LARGE SCALE GENOMIC DNA]</scope>
    <source>
        <strain evidence="8">cv. Jamaican Lion 4</strain>
        <tissue evidence="7">Leaf</tissue>
    </source>
</reference>
<comment type="caution">
    <text evidence="7">The sequence shown here is derived from an EMBL/GenBank/DDBJ whole genome shotgun (WGS) entry which is preliminary data.</text>
</comment>
<dbReference type="InterPro" id="IPR017930">
    <property type="entry name" value="Myb_dom"/>
</dbReference>
<sequence length="439" mass="49054">MMIKSSSINSRSISSSSSSGNDSEYSKTRLEYEEDEDEDHVYQSGEENKANINGGLSSSNSTVEEEDNNDNNKVNKSSSSVRPYVRSKMPRLRWTPDLHLRFVHAVERLGGQERATPKLVLQLMNIKGLSIAHVKSHLQMYRSKKIDDAGQVIGSHDQYHHHRHLVECGDRNIYNFSQLPMLQGYKQISHSSSFRYGFGDPSWISTTSSFGNLRQYSRAGFYASSEAERKNILAINNTNNACNFIPSKNYNISSTISSIINNHQHSSSWRNKAHNNKLIIKDIIDDHSSSLSPLIDQNSIAHLQVNKPKELTNFLSSSNNNVTHSDLVISTTTTTSSTSSMKRKASSDSNDLDLSLRLTTTTNTTHHNNAIVEIHDHNKKKRVISSSSDDHDEVVDDSSLLSLSLNSSSSNSSSKPSKNHHHGEKEVIIKRASTLDLTI</sequence>
<dbReference type="InterPro" id="IPR001005">
    <property type="entry name" value="SANT/Myb"/>
</dbReference>
<feature type="region of interest" description="Disordered" evidence="5">
    <location>
        <begin position="1"/>
        <end position="83"/>
    </location>
</feature>
<evidence type="ECO:0000256" key="2">
    <source>
        <dbReference type="ARBA" id="ARBA00023015"/>
    </source>
</evidence>
<comment type="subcellular location">
    <subcellularLocation>
        <location evidence="1">Nucleus</location>
    </subcellularLocation>
</comment>
<dbReference type="PROSITE" id="PS51294">
    <property type="entry name" value="HTH_MYB"/>
    <property type="match status" value="1"/>
</dbReference>
<dbReference type="InterPro" id="IPR046955">
    <property type="entry name" value="PHR1-like"/>
</dbReference>
<evidence type="ECO:0000256" key="4">
    <source>
        <dbReference type="ARBA" id="ARBA00023242"/>
    </source>
</evidence>
<accession>A0A7J6I316</accession>
<dbReference type="EMBL" id="JAATIQ010000012">
    <property type="protein sequence ID" value="KAF4401388.1"/>
    <property type="molecule type" value="Genomic_DNA"/>
</dbReference>
<dbReference type="PANTHER" id="PTHR31314">
    <property type="entry name" value="MYB FAMILY TRANSCRIPTION FACTOR PHL7-LIKE"/>
    <property type="match status" value="1"/>
</dbReference>
<keyword evidence="8" id="KW-1185">Reference proteome</keyword>
<feature type="compositionally biased region" description="Low complexity" evidence="5">
    <location>
        <begin position="71"/>
        <end position="81"/>
    </location>
</feature>
<feature type="compositionally biased region" description="Low complexity" evidence="5">
    <location>
        <begin position="331"/>
        <end position="340"/>
    </location>
</feature>
<evidence type="ECO:0000256" key="1">
    <source>
        <dbReference type="ARBA" id="ARBA00004123"/>
    </source>
</evidence>
<keyword evidence="2" id="KW-0805">Transcription regulation</keyword>
<feature type="compositionally biased region" description="Low complexity" evidence="5">
    <location>
        <begin position="404"/>
        <end position="414"/>
    </location>
</feature>
<proteinExistence type="predicted"/>
<dbReference type="Proteomes" id="UP000583929">
    <property type="component" value="Unassembled WGS sequence"/>
</dbReference>
<keyword evidence="4" id="KW-0539">Nucleus</keyword>
<evidence type="ECO:0000256" key="3">
    <source>
        <dbReference type="ARBA" id="ARBA00023163"/>
    </source>
</evidence>
<dbReference type="AlphaFoldDB" id="A0A7J6I316"/>
<dbReference type="FunFam" id="1.10.10.60:FF:000002">
    <property type="entry name" value="Myb family transcription factor"/>
    <property type="match status" value="1"/>
</dbReference>
<dbReference type="PANTHER" id="PTHR31314:SF168">
    <property type="entry name" value="MYB-LIKE HTH TRANSCRIPTIONAL REGULATOR FAMILY PROTEIN"/>
    <property type="match status" value="1"/>
</dbReference>
<evidence type="ECO:0000313" key="8">
    <source>
        <dbReference type="Proteomes" id="UP000583929"/>
    </source>
</evidence>
<dbReference type="InterPro" id="IPR009057">
    <property type="entry name" value="Homeodomain-like_sf"/>
</dbReference>
<dbReference type="SUPFAM" id="SSF46689">
    <property type="entry name" value="Homeodomain-like"/>
    <property type="match status" value="1"/>
</dbReference>
<dbReference type="GO" id="GO:0003677">
    <property type="term" value="F:DNA binding"/>
    <property type="evidence" value="ECO:0007669"/>
    <property type="project" value="InterPro"/>
</dbReference>
<dbReference type="GO" id="GO:0003700">
    <property type="term" value="F:DNA-binding transcription factor activity"/>
    <property type="evidence" value="ECO:0007669"/>
    <property type="project" value="InterPro"/>
</dbReference>
<feature type="compositionally biased region" description="Low complexity" evidence="5">
    <location>
        <begin position="1"/>
        <end position="23"/>
    </location>
</feature>